<evidence type="ECO:0000313" key="4">
    <source>
        <dbReference type="EMBL" id="KJA25617.1"/>
    </source>
</evidence>
<dbReference type="Proteomes" id="UP000054270">
    <property type="component" value="Unassembled WGS sequence"/>
</dbReference>
<dbReference type="Pfam" id="PF03067">
    <property type="entry name" value="LPMO_10"/>
    <property type="match status" value="1"/>
</dbReference>
<dbReference type="SUPFAM" id="SSF81296">
    <property type="entry name" value="E set domains"/>
    <property type="match status" value="1"/>
</dbReference>
<dbReference type="AlphaFoldDB" id="A0A0D2LDW2"/>
<dbReference type="CDD" id="cd21177">
    <property type="entry name" value="LPMO_AA10"/>
    <property type="match status" value="1"/>
</dbReference>
<dbReference type="InterPro" id="IPR051024">
    <property type="entry name" value="GlcNAc_Chitin_IntDeg"/>
</dbReference>
<reference evidence="5" key="1">
    <citation type="submission" date="2014-04" db="EMBL/GenBank/DDBJ databases">
        <title>Evolutionary Origins and Diversification of the Mycorrhizal Mutualists.</title>
        <authorList>
            <consortium name="DOE Joint Genome Institute"/>
            <consortium name="Mycorrhizal Genomics Consortium"/>
            <person name="Kohler A."/>
            <person name="Kuo A."/>
            <person name="Nagy L.G."/>
            <person name="Floudas D."/>
            <person name="Copeland A."/>
            <person name="Barry K.W."/>
            <person name="Cichocki N."/>
            <person name="Veneault-Fourrey C."/>
            <person name="LaButti K."/>
            <person name="Lindquist E.A."/>
            <person name="Lipzen A."/>
            <person name="Lundell T."/>
            <person name="Morin E."/>
            <person name="Murat C."/>
            <person name="Riley R."/>
            <person name="Ohm R."/>
            <person name="Sun H."/>
            <person name="Tunlid A."/>
            <person name="Henrissat B."/>
            <person name="Grigoriev I.V."/>
            <person name="Hibbett D.S."/>
            <person name="Martin F."/>
        </authorList>
    </citation>
    <scope>NUCLEOTIDE SEQUENCE [LARGE SCALE GENOMIC DNA]</scope>
    <source>
        <strain evidence="5">FD-334 SS-4</strain>
    </source>
</reference>
<dbReference type="PANTHER" id="PTHR34823:SF1">
    <property type="entry name" value="CHITIN-BINDING TYPE-4 DOMAIN-CONTAINING PROTEIN"/>
    <property type="match status" value="1"/>
</dbReference>
<gene>
    <name evidence="4" type="ORF">HYPSUDRAFT_199738</name>
</gene>
<keyword evidence="4" id="KW-0503">Monooxygenase</keyword>
<name>A0A0D2LDW2_HYPSF</name>
<dbReference type="PANTHER" id="PTHR34823">
    <property type="entry name" value="GLCNAC-BINDING PROTEIN A"/>
    <property type="match status" value="1"/>
</dbReference>
<feature type="signal peptide" evidence="2">
    <location>
        <begin position="1"/>
        <end position="23"/>
    </location>
</feature>
<dbReference type="InterPro" id="IPR014756">
    <property type="entry name" value="Ig_E-set"/>
</dbReference>
<sequence length="194" mass="20993">MNILALSLLAFSTLYMAVTPASAHGYVSQPPSRQARCAAGQVPGCGAVQFEPQSVEAPHGSFLCNGNGARFPELNEDSLWAPHFAVVDAGVTTLTFTWTLTAPHRTTTWEYFVITGGQQTLLTSIDSFNTTPPFIVEQQVPLNSIVGSQTILARWNIGDTDNSFYSCVDLFIDSSADTTMEYVEDGSQLPLKHA</sequence>
<accession>A0A0D2LDW2</accession>
<proteinExistence type="predicted"/>
<dbReference type="OrthoDB" id="2550057at2759"/>
<dbReference type="InterPro" id="IPR004302">
    <property type="entry name" value="Cellulose/chitin-bd_N"/>
</dbReference>
<dbReference type="Gene3D" id="2.70.50.50">
    <property type="entry name" value="chitin-binding protein cbp21"/>
    <property type="match status" value="1"/>
</dbReference>
<feature type="domain" description="Chitin-binding type-4" evidence="3">
    <location>
        <begin position="24"/>
        <end position="170"/>
    </location>
</feature>
<dbReference type="EMBL" id="KN817531">
    <property type="protein sequence ID" value="KJA25617.1"/>
    <property type="molecule type" value="Genomic_DNA"/>
</dbReference>
<protein>
    <submittedName>
        <fullName evidence="4">Lytic polysaccharide monooxygenase</fullName>
    </submittedName>
</protein>
<feature type="chain" id="PRO_5002257808" evidence="2">
    <location>
        <begin position="24"/>
        <end position="194"/>
    </location>
</feature>
<evidence type="ECO:0000256" key="1">
    <source>
        <dbReference type="ARBA" id="ARBA00022729"/>
    </source>
</evidence>
<keyword evidence="5" id="KW-1185">Reference proteome</keyword>
<organism evidence="4 5">
    <name type="scientific">Hypholoma sublateritium (strain FD-334 SS-4)</name>
    <dbReference type="NCBI Taxonomy" id="945553"/>
    <lineage>
        <taxon>Eukaryota</taxon>
        <taxon>Fungi</taxon>
        <taxon>Dikarya</taxon>
        <taxon>Basidiomycota</taxon>
        <taxon>Agaricomycotina</taxon>
        <taxon>Agaricomycetes</taxon>
        <taxon>Agaricomycetidae</taxon>
        <taxon>Agaricales</taxon>
        <taxon>Agaricineae</taxon>
        <taxon>Strophariaceae</taxon>
        <taxon>Hypholoma</taxon>
    </lineage>
</organism>
<evidence type="ECO:0000256" key="2">
    <source>
        <dbReference type="SAM" id="SignalP"/>
    </source>
</evidence>
<keyword evidence="4" id="KW-0560">Oxidoreductase</keyword>
<evidence type="ECO:0000313" key="5">
    <source>
        <dbReference type="Proteomes" id="UP000054270"/>
    </source>
</evidence>
<keyword evidence="1 2" id="KW-0732">Signal</keyword>
<evidence type="ECO:0000259" key="3">
    <source>
        <dbReference type="Pfam" id="PF03067"/>
    </source>
</evidence>
<dbReference type="GO" id="GO:0004497">
    <property type="term" value="F:monooxygenase activity"/>
    <property type="evidence" value="ECO:0007669"/>
    <property type="project" value="UniProtKB-KW"/>
</dbReference>
<dbReference type="STRING" id="945553.A0A0D2LDW2"/>